<feature type="transmembrane region" description="Helical" evidence="1">
    <location>
        <begin position="187"/>
        <end position="218"/>
    </location>
</feature>
<name>A0ABW5WNJ4_9FLAO</name>
<feature type="transmembrane region" description="Helical" evidence="1">
    <location>
        <begin position="76"/>
        <end position="95"/>
    </location>
</feature>
<keyword evidence="3" id="KW-1185">Reference proteome</keyword>
<gene>
    <name evidence="2" type="ORF">ACFS5M_11635</name>
</gene>
<feature type="transmembrane region" description="Helical" evidence="1">
    <location>
        <begin position="239"/>
        <end position="267"/>
    </location>
</feature>
<evidence type="ECO:0008006" key="4">
    <source>
        <dbReference type="Google" id="ProtNLM"/>
    </source>
</evidence>
<dbReference type="Proteomes" id="UP001597533">
    <property type="component" value="Unassembled WGS sequence"/>
</dbReference>
<evidence type="ECO:0000313" key="2">
    <source>
        <dbReference type="EMBL" id="MFD2824323.1"/>
    </source>
</evidence>
<comment type="caution">
    <text evidence="2">The sequence shown here is derived from an EMBL/GenBank/DDBJ whole genome shotgun (WGS) entry which is preliminary data.</text>
</comment>
<sequence length="290" mass="33186">MKKLIEFKKQRELGEVLTDTFGFIRQEFKPFFKTVLQICGPYLLLFLIALAFYIYSSGDVFNFQLGNELRQDNLPLMFGSLFAFMIFGVIAYTVADSTVLHYIKLYVQNEGSINIDEVKQNVKDTFWGFLGLSILKLITLFVAVLICCLPVFYVMVPMYVVFCIYVFENKDATTAYSYSFSLIKSEFWITFATIIVIGIIAMIASYALDIPASIYSILKMGVFSGEIDPANMKDFIDPVYILLNVLSYLFKFLLNLILTVSAALIYFNLNERQNFTGTFERIQSLGKTED</sequence>
<feature type="transmembrane region" description="Helical" evidence="1">
    <location>
        <begin position="137"/>
        <end position="167"/>
    </location>
</feature>
<dbReference type="EMBL" id="JBHUOV010000007">
    <property type="protein sequence ID" value="MFD2824323.1"/>
    <property type="molecule type" value="Genomic_DNA"/>
</dbReference>
<organism evidence="2 3">
    <name type="scientific">Lacinutrix iliipiscaria</name>
    <dbReference type="NCBI Taxonomy" id="1230532"/>
    <lineage>
        <taxon>Bacteria</taxon>
        <taxon>Pseudomonadati</taxon>
        <taxon>Bacteroidota</taxon>
        <taxon>Flavobacteriia</taxon>
        <taxon>Flavobacteriales</taxon>
        <taxon>Flavobacteriaceae</taxon>
        <taxon>Lacinutrix</taxon>
    </lineage>
</organism>
<proteinExistence type="predicted"/>
<reference evidence="3" key="1">
    <citation type="journal article" date="2019" name="Int. J. Syst. Evol. Microbiol.">
        <title>The Global Catalogue of Microorganisms (GCM) 10K type strain sequencing project: providing services to taxonomists for standard genome sequencing and annotation.</title>
        <authorList>
            <consortium name="The Broad Institute Genomics Platform"/>
            <consortium name="The Broad Institute Genome Sequencing Center for Infectious Disease"/>
            <person name="Wu L."/>
            <person name="Ma J."/>
        </authorList>
    </citation>
    <scope>NUCLEOTIDE SEQUENCE [LARGE SCALE GENOMIC DNA]</scope>
    <source>
        <strain evidence="3">KCTC 32141</strain>
    </source>
</reference>
<feature type="transmembrane region" description="Helical" evidence="1">
    <location>
        <begin position="35"/>
        <end position="56"/>
    </location>
</feature>
<keyword evidence="1" id="KW-0472">Membrane</keyword>
<dbReference type="RefSeq" id="WP_183488379.1">
    <property type="nucleotide sequence ID" value="NZ_JBHUOV010000007.1"/>
</dbReference>
<protein>
    <recommendedName>
        <fullName evidence="4">Glycerophosphoryl diester phosphodiesterase membrane domain-containing protein</fullName>
    </recommendedName>
</protein>
<evidence type="ECO:0000256" key="1">
    <source>
        <dbReference type="SAM" id="Phobius"/>
    </source>
</evidence>
<keyword evidence="1" id="KW-1133">Transmembrane helix</keyword>
<evidence type="ECO:0000313" key="3">
    <source>
        <dbReference type="Proteomes" id="UP001597533"/>
    </source>
</evidence>
<keyword evidence="1" id="KW-0812">Transmembrane</keyword>
<accession>A0ABW5WNJ4</accession>